<gene>
    <name evidence="1" type="ORF">ENT66_02060</name>
</gene>
<evidence type="ECO:0000313" key="1">
    <source>
        <dbReference type="EMBL" id="HGQ85182.1"/>
    </source>
</evidence>
<proteinExistence type="predicted"/>
<dbReference type="AlphaFoldDB" id="A0A7C4NTL3"/>
<sequence>MKKLLFAIFIFSSLYVFLFTFLASSQPPIKPVEPAPRPRPDFQPSQPPSGFQPPAYYPPCEGWIEVIQPVIIKYPGRFGEETITTLNQYERKIIQIPENLIPAELKVTYRLKNKTNYYLRLDNLWIRYGNRGWAHPPVNFTPFEQKNIEQKIILNEGSGGQYLYFGIGGPRGCQEDTLMIFFNAFLMVHIIVL</sequence>
<accession>A0A7C4NTL3</accession>
<protein>
    <submittedName>
        <fullName evidence="1">Uncharacterized protein</fullName>
    </submittedName>
</protein>
<dbReference type="EMBL" id="DSZN01000037">
    <property type="protein sequence ID" value="HGQ85182.1"/>
    <property type="molecule type" value="Genomic_DNA"/>
</dbReference>
<name>A0A7C4NTL3_9BACT</name>
<organism evidence="1">
    <name type="scientific">Thermodesulfobacterium geofontis</name>
    <dbReference type="NCBI Taxonomy" id="1295609"/>
    <lineage>
        <taxon>Bacteria</taxon>
        <taxon>Pseudomonadati</taxon>
        <taxon>Thermodesulfobacteriota</taxon>
        <taxon>Thermodesulfobacteria</taxon>
        <taxon>Thermodesulfobacteriales</taxon>
        <taxon>Thermodesulfobacteriaceae</taxon>
        <taxon>Thermodesulfobacterium</taxon>
    </lineage>
</organism>
<reference evidence="1" key="1">
    <citation type="journal article" date="2020" name="mSystems">
        <title>Genome- and Community-Level Interaction Insights into Carbon Utilization and Element Cycling Functions of Hydrothermarchaeota in Hydrothermal Sediment.</title>
        <authorList>
            <person name="Zhou Z."/>
            <person name="Liu Y."/>
            <person name="Xu W."/>
            <person name="Pan J."/>
            <person name="Luo Z.H."/>
            <person name="Li M."/>
        </authorList>
    </citation>
    <scope>NUCLEOTIDE SEQUENCE [LARGE SCALE GENOMIC DNA]</scope>
    <source>
        <strain evidence="1">SpSt-6</strain>
    </source>
</reference>
<comment type="caution">
    <text evidence="1">The sequence shown here is derived from an EMBL/GenBank/DDBJ whole genome shotgun (WGS) entry which is preliminary data.</text>
</comment>